<evidence type="ECO:0000256" key="4">
    <source>
        <dbReference type="ARBA" id="ARBA00048391"/>
    </source>
</evidence>
<protein>
    <recommendedName>
        <fullName evidence="5">Release factor glutamine methyltransferase</fullName>
        <shortName evidence="5">RF MTase</shortName>
        <ecNumber evidence="5">2.1.1.297</ecNumber>
    </recommendedName>
    <alternativeName>
        <fullName evidence="5">N5-glutamine methyltransferase PrmC</fullName>
    </alternativeName>
    <alternativeName>
        <fullName evidence="5">Protein-(glutamine-N5) MTase PrmC</fullName>
    </alternativeName>
    <alternativeName>
        <fullName evidence="5">Protein-glutamine N-methyltransferase PrmC</fullName>
    </alternativeName>
</protein>
<feature type="binding site" evidence="5">
    <location>
        <begin position="125"/>
        <end position="129"/>
    </location>
    <ligand>
        <name>S-adenosyl-L-methionine</name>
        <dbReference type="ChEBI" id="CHEBI:59789"/>
    </ligand>
</feature>
<feature type="domain" description="Release factor glutamine methyltransferase N-terminal" evidence="7">
    <location>
        <begin position="28"/>
        <end position="84"/>
    </location>
</feature>
<dbReference type="InterPro" id="IPR050320">
    <property type="entry name" value="N5-glutamine_MTase"/>
</dbReference>
<evidence type="ECO:0000256" key="5">
    <source>
        <dbReference type="HAMAP-Rule" id="MF_02126"/>
    </source>
</evidence>
<dbReference type="InterPro" id="IPR019874">
    <property type="entry name" value="RF_methyltr_PrmC"/>
</dbReference>
<evidence type="ECO:0000313" key="8">
    <source>
        <dbReference type="EMBL" id="WZC48156.1"/>
    </source>
</evidence>
<dbReference type="InterPro" id="IPR029063">
    <property type="entry name" value="SAM-dependent_MTases_sf"/>
</dbReference>
<dbReference type="GO" id="GO:0032259">
    <property type="term" value="P:methylation"/>
    <property type="evidence" value="ECO:0007669"/>
    <property type="project" value="UniProtKB-KW"/>
</dbReference>
<dbReference type="PROSITE" id="PS00092">
    <property type="entry name" value="N6_MTASE"/>
    <property type="match status" value="1"/>
</dbReference>
<keyword evidence="2 5" id="KW-0808">Transferase</keyword>
<keyword evidence="1 5" id="KW-0489">Methyltransferase</keyword>
<dbReference type="InterPro" id="IPR002052">
    <property type="entry name" value="DNA_methylase_N6_adenine_CS"/>
</dbReference>
<dbReference type="GO" id="GO:0102559">
    <property type="term" value="F:peptide chain release factor N(5)-glutamine methyltransferase activity"/>
    <property type="evidence" value="ECO:0007669"/>
    <property type="project" value="UniProtKB-EC"/>
</dbReference>
<dbReference type="InterPro" id="IPR007848">
    <property type="entry name" value="Small_mtfrase_dom"/>
</dbReference>
<feature type="binding site" evidence="5">
    <location>
        <position position="177"/>
    </location>
    <ligand>
        <name>S-adenosyl-L-methionine</name>
        <dbReference type="ChEBI" id="CHEBI:59789"/>
    </ligand>
</feature>
<dbReference type="CDD" id="cd02440">
    <property type="entry name" value="AdoMet_MTases"/>
    <property type="match status" value="1"/>
</dbReference>
<sequence>MTTVQDGLRFLTQYLQNERQASWPEVVVDHPMREARLLLAHAMLLPADRLSLLAYDQLDESTLETALIYASRRRMGEPASHIVGSRAFYGRDFFVDKRVLDPRPETETLIAAALAAPFSQVLDLGTGSGAIIVTLMCERPDSVGVAMDLSEDALAVAEQNATTHGVVDRIGFDVSDWFQAVGGQFDLIVSNPPYIAADEMGALQPEVRLYEPRIALTDGADGLTAYRRITAGAPDHLTPGGRLIVEIGPTQAAAVAQMMTDAGLSDVSVTQDLDGRDRVVTAHKA</sequence>
<dbReference type="Pfam" id="PF05175">
    <property type="entry name" value="MTS"/>
    <property type="match status" value="1"/>
</dbReference>
<comment type="similarity">
    <text evidence="5">Belongs to the protein N5-glutamine methyltransferase family. PrmC subfamily.</text>
</comment>
<keyword evidence="3 5" id="KW-0949">S-adenosyl-L-methionine</keyword>
<evidence type="ECO:0000256" key="1">
    <source>
        <dbReference type="ARBA" id="ARBA00022603"/>
    </source>
</evidence>
<feature type="binding site" evidence="5">
    <location>
        <position position="148"/>
    </location>
    <ligand>
        <name>S-adenosyl-L-methionine</name>
        <dbReference type="ChEBI" id="CHEBI:59789"/>
    </ligand>
</feature>
<dbReference type="Gene3D" id="1.10.8.10">
    <property type="entry name" value="DNA helicase RuvA subunit, C-terminal domain"/>
    <property type="match status" value="1"/>
</dbReference>
<proteinExistence type="inferred from homology"/>
<dbReference type="SUPFAM" id="SSF53335">
    <property type="entry name" value="S-adenosyl-L-methionine-dependent methyltransferases"/>
    <property type="match status" value="1"/>
</dbReference>
<feature type="binding site" evidence="5">
    <location>
        <position position="191"/>
    </location>
    <ligand>
        <name>S-adenosyl-L-methionine</name>
        <dbReference type="ChEBI" id="CHEBI:59789"/>
    </ligand>
</feature>
<dbReference type="PANTHER" id="PTHR18895:SF74">
    <property type="entry name" value="MTRF1L RELEASE FACTOR GLUTAMINE METHYLTRANSFERASE"/>
    <property type="match status" value="1"/>
</dbReference>
<dbReference type="NCBIfam" id="TIGR03534">
    <property type="entry name" value="RF_mod_PrmC"/>
    <property type="match status" value="1"/>
</dbReference>
<gene>
    <name evidence="5 8" type="primary">prmC</name>
    <name evidence="8" type="ORF">AABB29_14930</name>
</gene>
<comment type="function">
    <text evidence="5">Methylates the class 1 translation termination release factors RF1/PrfA and RF2/PrfB on the glutamine residue of the universally conserved GGQ motif.</text>
</comment>
<dbReference type="PANTHER" id="PTHR18895">
    <property type="entry name" value="HEMK METHYLTRANSFERASE"/>
    <property type="match status" value="1"/>
</dbReference>
<dbReference type="EC" id="2.1.1.297" evidence="5"/>
<dbReference type="HAMAP" id="MF_02126">
    <property type="entry name" value="RF_methyltr_PrmC"/>
    <property type="match status" value="1"/>
</dbReference>
<dbReference type="RefSeq" id="WP_341366275.1">
    <property type="nucleotide sequence ID" value="NZ_CP150951.2"/>
</dbReference>
<dbReference type="Gene3D" id="3.40.50.150">
    <property type="entry name" value="Vaccinia Virus protein VP39"/>
    <property type="match status" value="1"/>
</dbReference>
<evidence type="ECO:0000256" key="3">
    <source>
        <dbReference type="ARBA" id="ARBA00022691"/>
    </source>
</evidence>
<evidence type="ECO:0000259" key="7">
    <source>
        <dbReference type="Pfam" id="PF17827"/>
    </source>
</evidence>
<evidence type="ECO:0000313" key="9">
    <source>
        <dbReference type="Proteomes" id="UP001440612"/>
    </source>
</evidence>
<dbReference type="Pfam" id="PF17827">
    <property type="entry name" value="PrmC_N"/>
    <property type="match status" value="1"/>
</dbReference>
<comment type="catalytic activity">
    <reaction evidence="4 5">
        <text>L-glutaminyl-[peptide chain release factor] + S-adenosyl-L-methionine = N(5)-methyl-L-glutaminyl-[peptide chain release factor] + S-adenosyl-L-homocysteine + H(+)</text>
        <dbReference type="Rhea" id="RHEA:42896"/>
        <dbReference type="Rhea" id="RHEA-COMP:10271"/>
        <dbReference type="Rhea" id="RHEA-COMP:10272"/>
        <dbReference type="ChEBI" id="CHEBI:15378"/>
        <dbReference type="ChEBI" id="CHEBI:30011"/>
        <dbReference type="ChEBI" id="CHEBI:57856"/>
        <dbReference type="ChEBI" id="CHEBI:59789"/>
        <dbReference type="ChEBI" id="CHEBI:61891"/>
        <dbReference type="EC" id="2.1.1.297"/>
    </reaction>
</comment>
<evidence type="ECO:0000259" key="6">
    <source>
        <dbReference type="Pfam" id="PF05175"/>
    </source>
</evidence>
<keyword evidence="9" id="KW-1185">Reference proteome</keyword>
<evidence type="ECO:0000256" key="2">
    <source>
        <dbReference type="ARBA" id="ARBA00022679"/>
    </source>
</evidence>
<dbReference type="InterPro" id="IPR040758">
    <property type="entry name" value="PrmC_N"/>
</dbReference>
<reference evidence="9" key="1">
    <citation type="submission" date="2024-04" db="EMBL/GenBank/DDBJ databases">
        <title>Phylogenomic analyses of a clade within the roseobacter group suggest taxonomic reassignments of species of the genera Aestuariivita, Citreicella, Loktanella, Nautella, Pelagibaca, Ruegeria, Thalassobius, Thiobacimonas and Tropicibacter, and the proposal o.</title>
        <authorList>
            <person name="Jeon C.O."/>
        </authorList>
    </citation>
    <scope>NUCLEOTIDE SEQUENCE [LARGE SCALE GENOMIC DNA]</scope>
    <source>
        <strain evidence="9">BS5-3</strain>
    </source>
</reference>
<organism evidence="8 9">
    <name type="scientific">Yoonia phaeophyticola</name>
    <dbReference type="NCBI Taxonomy" id="3137369"/>
    <lineage>
        <taxon>Bacteria</taxon>
        <taxon>Pseudomonadati</taxon>
        <taxon>Pseudomonadota</taxon>
        <taxon>Alphaproteobacteria</taxon>
        <taxon>Rhodobacterales</taxon>
        <taxon>Paracoccaceae</taxon>
        <taxon>Yoonia</taxon>
    </lineage>
</organism>
<name>A0ABZ2V6L9_9RHOB</name>
<dbReference type="InterPro" id="IPR004556">
    <property type="entry name" value="HemK-like"/>
</dbReference>
<feature type="domain" description="Methyltransferase small" evidence="6">
    <location>
        <begin position="109"/>
        <end position="198"/>
    </location>
</feature>
<dbReference type="EMBL" id="CP150951">
    <property type="protein sequence ID" value="WZC48156.1"/>
    <property type="molecule type" value="Genomic_DNA"/>
</dbReference>
<dbReference type="NCBIfam" id="TIGR00536">
    <property type="entry name" value="hemK_fam"/>
    <property type="match status" value="1"/>
</dbReference>
<feature type="binding site" evidence="5">
    <location>
        <begin position="191"/>
        <end position="194"/>
    </location>
    <ligand>
        <name>substrate</name>
    </ligand>
</feature>
<dbReference type="Proteomes" id="UP001440612">
    <property type="component" value="Chromosome"/>
</dbReference>
<accession>A0ABZ2V6L9</accession>